<dbReference type="PANTHER" id="PTHR42873:SF1">
    <property type="entry name" value="S-ADENOSYLMETHIONINE-DEPENDENT METHYLTRANSFERASE DOMAIN-CONTAINING PROTEIN"/>
    <property type="match status" value="1"/>
</dbReference>
<evidence type="ECO:0000256" key="8">
    <source>
        <dbReference type="ARBA" id="ARBA00038091"/>
    </source>
</evidence>
<evidence type="ECO:0000313" key="11">
    <source>
        <dbReference type="Proteomes" id="UP000232145"/>
    </source>
</evidence>
<accession>A0A2N0AQZ3</accession>
<dbReference type="Gene3D" id="3.30.750.80">
    <property type="entry name" value="RNA methyltransferase domain (HRMD) like"/>
    <property type="match status" value="1"/>
</dbReference>
<dbReference type="Gene3D" id="2.30.130.10">
    <property type="entry name" value="PUA domain"/>
    <property type="match status" value="1"/>
</dbReference>
<dbReference type="GO" id="GO:0005737">
    <property type="term" value="C:cytoplasm"/>
    <property type="evidence" value="ECO:0007669"/>
    <property type="project" value="UniProtKB-SubCell"/>
</dbReference>
<dbReference type="GO" id="GO:0032259">
    <property type="term" value="P:methylation"/>
    <property type="evidence" value="ECO:0007669"/>
    <property type="project" value="UniProtKB-KW"/>
</dbReference>
<gene>
    <name evidence="10" type="ORF">CH364_08015</name>
</gene>
<evidence type="ECO:0000256" key="4">
    <source>
        <dbReference type="ARBA" id="ARBA00022603"/>
    </source>
</evidence>
<dbReference type="Pfam" id="PF17785">
    <property type="entry name" value="PUA_3"/>
    <property type="match status" value="1"/>
</dbReference>
<dbReference type="InterPro" id="IPR041532">
    <property type="entry name" value="RlmI-like_PUA"/>
</dbReference>
<sequence length="393" mass="44264">MVIRLKKNKEKAVLNFHPWIFSGAIASGENGLPSGSIVRVESSSGAFLAWGHYDPKSQIRIRLFSFDELENGSEESYWTKNWNTIFQSKMALLPKDTNGFRLFHSEGDGIPGIVVDCYHETAVMQLKTPGARTLCDTLVSFLYQKGFKTILERLEKPDDKSGLDFIFHTGSEKEPEFSEHGIKFIADITKGQKTGFFLDQRDNRALVSRYAKDRIVLNTFSYSGAFSVYALLAGAKTVHSLDISKQAIELCERNLDLNGIQLKNSPEKHKSLVLDSFDYLKNMDSNFYDLIILDPPAFTKSIATVNQASRGYKDINMRAMSKIKTGGLIFTFSCSQHISFDLFKKIVFGAAKDAKKRVRILHHLTQSPDHGYSVFHPEGEYLKGLMIQVDGDT</sequence>
<comment type="caution">
    <text evidence="10">The sequence shown here is derived from an EMBL/GenBank/DDBJ whole genome shotgun (WGS) entry which is preliminary data.</text>
</comment>
<name>A0A2N0AQZ3_9LEPT</name>
<dbReference type="InterPro" id="IPR029063">
    <property type="entry name" value="SAM-dependent_MTases_sf"/>
</dbReference>
<evidence type="ECO:0000256" key="1">
    <source>
        <dbReference type="ARBA" id="ARBA00004496"/>
    </source>
</evidence>
<dbReference type="EMBL" id="NPDX01000001">
    <property type="protein sequence ID" value="PJZ86601.1"/>
    <property type="molecule type" value="Genomic_DNA"/>
</dbReference>
<evidence type="ECO:0000256" key="7">
    <source>
        <dbReference type="ARBA" id="ARBA00022884"/>
    </source>
</evidence>
<keyword evidence="5 10" id="KW-0808">Transferase</keyword>
<dbReference type="OrthoDB" id="9805492at2"/>
<dbReference type="Proteomes" id="UP000232145">
    <property type="component" value="Unassembled WGS sequence"/>
</dbReference>
<evidence type="ECO:0000256" key="2">
    <source>
        <dbReference type="ARBA" id="ARBA00022490"/>
    </source>
</evidence>
<dbReference type="SMART" id="SM00359">
    <property type="entry name" value="PUA"/>
    <property type="match status" value="1"/>
</dbReference>
<dbReference type="CDD" id="cd11572">
    <property type="entry name" value="RlmI_M_like"/>
    <property type="match status" value="1"/>
</dbReference>
<proteinExistence type="inferred from homology"/>
<keyword evidence="11" id="KW-1185">Reference proteome</keyword>
<comment type="subcellular location">
    <subcellularLocation>
        <location evidence="1">Cytoplasm</location>
    </subcellularLocation>
</comment>
<dbReference type="PROSITE" id="PS50890">
    <property type="entry name" value="PUA"/>
    <property type="match status" value="1"/>
</dbReference>
<dbReference type="GO" id="GO:0008168">
    <property type="term" value="F:methyltransferase activity"/>
    <property type="evidence" value="ECO:0007669"/>
    <property type="project" value="UniProtKB-KW"/>
</dbReference>
<dbReference type="InterPro" id="IPR019614">
    <property type="entry name" value="SAM-dep_methyl-trfase"/>
</dbReference>
<dbReference type="GO" id="GO:0003723">
    <property type="term" value="F:RNA binding"/>
    <property type="evidence" value="ECO:0007669"/>
    <property type="project" value="UniProtKB-KW"/>
</dbReference>
<dbReference type="AlphaFoldDB" id="A0A2N0AQZ3"/>
<evidence type="ECO:0000313" key="10">
    <source>
        <dbReference type="EMBL" id="PJZ86601.1"/>
    </source>
</evidence>
<feature type="domain" description="PUA" evidence="9">
    <location>
        <begin position="1"/>
        <end position="109"/>
    </location>
</feature>
<dbReference type="CDD" id="cd21153">
    <property type="entry name" value="PUA_RlmI"/>
    <property type="match status" value="1"/>
</dbReference>
<dbReference type="Gene3D" id="3.40.50.150">
    <property type="entry name" value="Vaccinia Virus protein VP39"/>
    <property type="match status" value="1"/>
</dbReference>
<reference evidence="10 11" key="1">
    <citation type="submission" date="2017-07" db="EMBL/GenBank/DDBJ databases">
        <title>Leptospira spp. isolated from tropical soils.</title>
        <authorList>
            <person name="Thibeaux R."/>
            <person name="Iraola G."/>
            <person name="Ferres I."/>
            <person name="Bierque E."/>
            <person name="Girault D."/>
            <person name="Soupe-Gilbert M.-E."/>
            <person name="Picardeau M."/>
            <person name="Goarant C."/>
        </authorList>
    </citation>
    <scope>NUCLEOTIDE SEQUENCE [LARGE SCALE GENOMIC DNA]</scope>
    <source>
        <strain evidence="10 11">FH2-B-A1</strain>
    </source>
</reference>
<dbReference type="GO" id="GO:0006364">
    <property type="term" value="P:rRNA processing"/>
    <property type="evidence" value="ECO:0007669"/>
    <property type="project" value="UniProtKB-KW"/>
</dbReference>
<evidence type="ECO:0000256" key="3">
    <source>
        <dbReference type="ARBA" id="ARBA00022552"/>
    </source>
</evidence>
<keyword evidence="2" id="KW-0963">Cytoplasm</keyword>
<evidence type="ECO:0000256" key="6">
    <source>
        <dbReference type="ARBA" id="ARBA00022691"/>
    </source>
</evidence>
<dbReference type="RefSeq" id="WP_100743474.1">
    <property type="nucleotide sequence ID" value="NZ_NPDW01000001.1"/>
</dbReference>
<dbReference type="InterPro" id="IPR036974">
    <property type="entry name" value="PUA_sf"/>
</dbReference>
<protein>
    <submittedName>
        <fullName evidence="10">SAM-dependent methyltransferase</fullName>
    </submittedName>
</protein>
<evidence type="ECO:0000259" key="9">
    <source>
        <dbReference type="SMART" id="SM00359"/>
    </source>
</evidence>
<dbReference type="SUPFAM" id="SSF53335">
    <property type="entry name" value="S-adenosyl-L-methionine-dependent methyltransferases"/>
    <property type="match status" value="1"/>
</dbReference>
<keyword evidence="3" id="KW-0698">rRNA processing</keyword>
<evidence type="ECO:0000256" key="5">
    <source>
        <dbReference type="ARBA" id="ARBA00022679"/>
    </source>
</evidence>
<dbReference type="InterPro" id="IPR002478">
    <property type="entry name" value="PUA"/>
</dbReference>
<keyword evidence="4 10" id="KW-0489">Methyltransferase</keyword>
<dbReference type="InterPro" id="IPR015947">
    <property type="entry name" value="PUA-like_sf"/>
</dbReference>
<keyword evidence="7" id="KW-0694">RNA-binding</keyword>
<keyword evidence="6" id="KW-0949">S-adenosyl-L-methionine</keyword>
<comment type="similarity">
    <text evidence="8">Belongs to the methyltransferase superfamily. RlmI family.</text>
</comment>
<dbReference type="Pfam" id="PF10672">
    <property type="entry name" value="Methyltrans_SAM"/>
    <property type="match status" value="1"/>
</dbReference>
<organism evidence="10 11">
    <name type="scientific">Leptospira harrisiae</name>
    <dbReference type="NCBI Taxonomy" id="2023189"/>
    <lineage>
        <taxon>Bacteria</taxon>
        <taxon>Pseudomonadati</taxon>
        <taxon>Spirochaetota</taxon>
        <taxon>Spirochaetia</taxon>
        <taxon>Leptospirales</taxon>
        <taxon>Leptospiraceae</taxon>
        <taxon>Leptospira</taxon>
    </lineage>
</organism>
<dbReference type="PANTHER" id="PTHR42873">
    <property type="entry name" value="RIBOSOMAL RNA LARGE SUBUNIT METHYLTRANSFERASE"/>
    <property type="match status" value="1"/>
</dbReference>
<dbReference type="SUPFAM" id="SSF88697">
    <property type="entry name" value="PUA domain-like"/>
    <property type="match status" value="1"/>
</dbReference>